<reference evidence="1" key="1">
    <citation type="journal article" date="2014" name="Front. Microbiol.">
        <title>High frequency of phylogenetically diverse reductive dehalogenase-homologous genes in deep subseafloor sedimentary metagenomes.</title>
        <authorList>
            <person name="Kawai M."/>
            <person name="Futagami T."/>
            <person name="Toyoda A."/>
            <person name="Takaki Y."/>
            <person name="Nishi S."/>
            <person name="Hori S."/>
            <person name="Arai W."/>
            <person name="Tsubouchi T."/>
            <person name="Morono Y."/>
            <person name="Uchiyama I."/>
            <person name="Ito T."/>
            <person name="Fujiyama A."/>
            <person name="Inagaki F."/>
            <person name="Takami H."/>
        </authorList>
    </citation>
    <scope>NUCLEOTIDE SEQUENCE</scope>
    <source>
        <strain evidence="1">Expedition CK06-06</strain>
    </source>
</reference>
<gene>
    <name evidence="1" type="ORF">S12H4_50387</name>
</gene>
<feature type="non-terminal residue" evidence="1">
    <location>
        <position position="1"/>
    </location>
</feature>
<protein>
    <submittedName>
        <fullName evidence="1">Uncharacterized protein</fullName>
    </submittedName>
</protein>
<organism evidence="1">
    <name type="scientific">marine sediment metagenome</name>
    <dbReference type="NCBI Taxonomy" id="412755"/>
    <lineage>
        <taxon>unclassified sequences</taxon>
        <taxon>metagenomes</taxon>
        <taxon>ecological metagenomes</taxon>
    </lineage>
</organism>
<sequence length="32" mass="3810">LYYEKENREALINISPDNDDKTEIIVLLRFAN</sequence>
<evidence type="ECO:0000313" key="1">
    <source>
        <dbReference type="EMBL" id="GAJ05487.1"/>
    </source>
</evidence>
<name>X1UPJ5_9ZZZZ</name>
<proteinExistence type="predicted"/>
<dbReference type="EMBL" id="BARW01031720">
    <property type="protein sequence ID" value="GAJ05487.1"/>
    <property type="molecule type" value="Genomic_DNA"/>
</dbReference>
<dbReference type="AlphaFoldDB" id="X1UPJ5"/>
<comment type="caution">
    <text evidence="1">The sequence shown here is derived from an EMBL/GenBank/DDBJ whole genome shotgun (WGS) entry which is preliminary data.</text>
</comment>
<accession>X1UPJ5</accession>